<evidence type="ECO:0000313" key="8">
    <source>
        <dbReference type="Proteomes" id="UP000198634"/>
    </source>
</evidence>
<feature type="transmembrane region" description="Helical" evidence="5">
    <location>
        <begin position="173"/>
        <end position="191"/>
    </location>
</feature>
<evidence type="ECO:0000256" key="2">
    <source>
        <dbReference type="ARBA" id="ARBA00022692"/>
    </source>
</evidence>
<accession>A0A1H8Z897</accession>
<evidence type="ECO:0000256" key="4">
    <source>
        <dbReference type="ARBA" id="ARBA00023136"/>
    </source>
</evidence>
<dbReference type="Pfam" id="PF00892">
    <property type="entry name" value="EamA"/>
    <property type="match status" value="2"/>
</dbReference>
<gene>
    <name evidence="7" type="ORF">SAMN04488092_101340</name>
</gene>
<evidence type="ECO:0000256" key="1">
    <source>
        <dbReference type="ARBA" id="ARBA00004141"/>
    </source>
</evidence>
<keyword evidence="3 5" id="KW-1133">Transmembrane helix</keyword>
<evidence type="ECO:0000259" key="6">
    <source>
        <dbReference type="Pfam" id="PF00892"/>
    </source>
</evidence>
<feature type="transmembrane region" description="Helical" evidence="5">
    <location>
        <begin position="262"/>
        <end position="282"/>
    </location>
</feature>
<keyword evidence="4 5" id="KW-0472">Membrane</keyword>
<protein>
    <submittedName>
        <fullName evidence="7">EamA-like transporter family protein</fullName>
    </submittedName>
</protein>
<feature type="transmembrane region" description="Helical" evidence="5">
    <location>
        <begin position="142"/>
        <end position="161"/>
    </location>
</feature>
<feature type="transmembrane region" description="Helical" evidence="5">
    <location>
        <begin position="89"/>
        <end position="107"/>
    </location>
</feature>
<name>A0A1H8Z897_9RHOB</name>
<dbReference type="AlphaFoldDB" id="A0A1H8Z897"/>
<dbReference type="STRING" id="657014.SAMN04488092_101340"/>
<dbReference type="PANTHER" id="PTHR32322:SF9">
    <property type="entry name" value="AMINO-ACID METABOLITE EFFLUX PUMP-RELATED"/>
    <property type="match status" value="1"/>
</dbReference>
<comment type="subcellular location">
    <subcellularLocation>
        <location evidence="1">Membrane</location>
        <topology evidence="1">Multi-pass membrane protein</topology>
    </subcellularLocation>
</comment>
<keyword evidence="8" id="KW-1185">Reference proteome</keyword>
<feature type="transmembrane region" description="Helical" evidence="5">
    <location>
        <begin position="116"/>
        <end position="136"/>
    </location>
</feature>
<evidence type="ECO:0000256" key="3">
    <source>
        <dbReference type="ARBA" id="ARBA00022989"/>
    </source>
</evidence>
<feature type="domain" description="EamA" evidence="6">
    <location>
        <begin position="2"/>
        <end position="127"/>
    </location>
</feature>
<dbReference type="GO" id="GO:0016020">
    <property type="term" value="C:membrane"/>
    <property type="evidence" value="ECO:0007669"/>
    <property type="project" value="UniProtKB-SubCell"/>
</dbReference>
<dbReference type="EMBL" id="FOEP01000001">
    <property type="protein sequence ID" value="SEP60655.1"/>
    <property type="molecule type" value="Genomic_DNA"/>
</dbReference>
<feature type="transmembrane region" description="Helical" evidence="5">
    <location>
        <begin position="236"/>
        <end position="256"/>
    </location>
</feature>
<sequence>MILLACIWGASFLSTAVILREVGYLTAVALRLSGAVVVLWAYVAWRGLPVPRSPRVWGAFLVMGVLNNALPFTLITWGQLHIPSGLTGILNASTAVFGVVVAAIVFADERLRPRKLIGVALGFAGAATAIGVGALREVNLTSLAQLALIGSSLCYAFAGAWGRAKLSGLQPQVAAAGMLTGAAIVMAPYAIWAEGVPSLDYSLQVWSALLYLSVLATAAAYLLYYRVLAMAGSGNLLLVTLMVAPIAILLGAVVLGEALPPRAYVGFALLAAGLLVIDGRILRVFRNRV</sequence>
<feature type="domain" description="EamA" evidence="6">
    <location>
        <begin position="145"/>
        <end position="277"/>
    </location>
</feature>
<dbReference type="SUPFAM" id="SSF103481">
    <property type="entry name" value="Multidrug resistance efflux transporter EmrE"/>
    <property type="match status" value="2"/>
</dbReference>
<evidence type="ECO:0000256" key="5">
    <source>
        <dbReference type="SAM" id="Phobius"/>
    </source>
</evidence>
<proteinExistence type="predicted"/>
<dbReference type="PANTHER" id="PTHR32322">
    <property type="entry name" value="INNER MEMBRANE TRANSPORTER"/>
    <property type="match status" value="1"/>
</dbReference>
<keyword evidence="2 5" id="KW-0812">Transmembrane</keyword>
<feature type="transmembrane region" description="Helical" evidence="5">
    <location>
        <begin position="203"/>
        <end position="224"/>
    </location>
</feature>
<organism evidence="7 8">
    <name type="scientific">Thalassovita taeanensis</name>
    <dbReference type="NCBI Taxonomy" id="657014"/>
    <lineage>
        <taxon>Bacteria</taxon>
        <taxon>Pseudomonadati</taxon>
        <taxon>Pseudomonadota</taxon>
        <taxon>Alphaproteobacteria</taxon>
        <taxon>Rhodobacterales</taxon>
        <taxon>Roseobacteraceae</taxon>
        <taxon>Thalassovita</taxon>
    </lineage>
</organism>
<reference evidence="7 8" key="1">
    <citation type="submission" date="2016-10" db="EMBL/GenBank/DDBJ databases">
        <authorList>
            <person name="de Groot N.N."/>
        </authorList>
    </citation>
    <scope>NUCLEOTIDE SEQUENCE [LARGE SCALE GENOMIC DNA]</scope>
    <source>
        <strain evidence="7 8">DSM 22007</strain>
    </source>
</reference>
<evidence type="ECO:0000313" key="7">
    <source>
        <dbReference type="EMBL" id="SEP60655.1"/>
    </source>
</evidence>
<dbReference type="InterPro" id="IPR037185">
    <property type="entry name" value="EmrE-like"/>
</dbReference>
<feature type="transmembrane region" description="Helical" evidence="5">
    <location>
        <begin position="57"/>
        <end position="77"/>
    </location>
</feature>
<dbReference type="Proteomes" id="UP000198634">
    <property type="component" value="Unassembled WGS sequence"/>
</dbReference>
<dbReference type="InterPro" id="IPR050638">
    <property type="entry name" value="AA-Vitamin_Transporters"/>
</dbReference>
<dbReference type="InterPro" id="IPR000620">
    <property type="entry name" value="EamA_dom"/>
</dbReference>
<feature type="transmembrane region" description="Helical" evidence="5">
    <location>
        <begin position="26"/>
        <end position="45"/>
    </location>
</feature>